<evidence type="ECO:0000259" key="8">
    <source>
        <dbReference type="Pfam" id="PF02163"/>
    </source>
</evidence>
<dbReference type="GO" id="GO:0012505">
    <property type="term" value="C:endomembrane system"/>
    <property type="evidence" value="ECO:0007669"/>
    <property type="project" value="UniProtKB-SubCell"/>
</dbReference>
<evidence type="ECO:0000256" key="4">
    <source>
        <dbReference type="ARBA" id="ARBA00023136"/>
    </source>
</evidence>
<feature type="signal peptide" evidence="7">
    <location>
        <begin position="1"/>
        <end position="22"/>
    </location>
</feature>
<keyword evidence="4 6" id="KW-0472">Membrane</keyword>
<keyword evidence="7" id="KW-0732">Signal</keyword>
<evidence type="ECO:0000256" key="7">
    <source>
        <dbReference type="SAM" id="SignalP"/>
    </source>
</evidence>
<dbReference type="PANTHER" id="PTHR13325">
    <property type="entry name" value="PROTEASE M50 MEMBRANE-BOUND TRANSCRIPTION FACTOR SITE 2 PROTEASE"/>
    <property type="match status" value="1"/>
</dbReference>
<comment type="caution">
    <text evidence="9">The sequence shown here is derived from an EMBL/GenBank/DDBJ whole genome shotgun (WGS) entry which is preliminary data.</text>
</comment>
<reference evidence="9" key="1">
    <citation type="submission" date="2019-10" db="EMBL/GenBank/DDBJ databases">
        <authorList>
            <consortium name="DOE Joint Genome Institute"/>
            <person name="Kuo A."/>
            <person name="Miyauchi S."/>
            <person name="Kiss E."/>
            <person name="Drula E."/>
            <person name="Kohler A."/>
            <person name="Sanchez-Garcia M."/>
            <person name="Andreopoulos B."/>
            <person name="Barry K.W."/>
            <person name="Bonito G."/>
            <person name="Buee M."/>
            <person name="Carver A."/>
            <person name="Chen C."/>
            <person name="Cichocki N."/>
            <person name="Clum A."/>
            <person name="Culley D."/>
            <person name="Crous P.W."/>
            <person name="Fauchery L."/>
            <person name="Girlanda M."/>
            <person name="Hayes R."/>
            <person name="Keri Z."/>
            <person name="LaButti K."/>
            <person name="Lipzen A."/>
            <person name="Lombard V."/>
            <person name="Magnuson J."/>
            <person name="Maillard F."/>
            <person name="Morin E."/>
            <person name="Murat C."/>
            <person name="Nolan M."/>
            <person name="Ohm R."/>
            <person name="Pangilinan J."/>
            <person name="Pereira M."/>
            <person name="Perotto S."/>
            <person name="Peter M."/>
            <person name="Riley R."/>
            <person name="Sitrit Y."/>
            <person name="Stielow B."/>
            <person name="Szollosi G."/>
            <person name="Zifcakova L."/>
            <person name="Stursova M."/>
            <person name="Spatafora J.W."/>
            <person name="Tedersoo L."/>
            <person name="Vaario L.-M."/>
            <person name="Yamada A."/>
            <person name="Yan M."/>
            <person name="Wang P."/>
            <person name="Xu J."/>
            <person name="Bruns T."/>
            <person name="Baldrian P."/>
            <person name="Vilgalys R."/>
            <person name="Henrissat B."/>
            <person name="Grigoriev I.V."/>
            <person name="Hibbett D."/>
            <person name="Nagy L.G."/>
            <person name="Martin F.M."/>
        </authorList>
    </citation>
    <scope>NUCLEOTIDE SEQUENCE</scope>
    <source>
        <strain evidence="9">Prilba</strain>
    </source>
</reference>
<dbReference type="PRINTS" id="PR01000">
    <property type="entry name" value="SREBPS2PTASE"/>
</dbReference>
<dbReference type="GO" id="GO:0031293">
    <property type="term" value="P:membrane protein intracellular domain proteolysis"/>
    <property type="evidence" value="ECO:0007669"/>
    <property type="project" value="TreeGrafter"/>
</dbReference>
<feature type="chain" id="PRO_5040286069" description="Endopeptidase S2P" evidence="7">
    <location>
        <begin position="23"/>
        <end position="371"/>
    </location>
</feature>
<evidence type="ECO:0000313" key="10">
    <source>
        <dbReference type="Proteomes" id="UP000759537"/>
    </source>
</evidence>
<name>A0A9P5TB76_9AGAM</name>
<feature type="transmembrane region" description="Helical" evidence="6">
    <location>
        <begin position="201"/>
        <end position="223"/>
    </location>
</feature>
<comment type="subcellular location">
    <subcellularLocation>
        <location evidence="1">Endomembrane system</location>
        <topology evidence="1">Multi-pass membrane protein</topology>
    </subcellularLocation>
</comment>
<feature type="transmembrane region" description="Helical" evidence="6">
    <location>
        <begin position="93"/>
        <end position="112"/>
    </location>
</feature>
<evidence type="ECO:0000256" key="2">
    <source>
        <dbReference type="ARBA" id="ARBA00022692"/>
    </source>
</evidence>
<gene>
    <name evidence="9" type="ORF">DFH94DRAFT_311003</name>
</gene>
<sequence length="371" mass="40228">MTPFTFFLLLFGLWSSIHLIHRFYVPANKSRSILPTSLTTRGRTTTSVTIAGPYLRVESTAFNSGHDILAQWFSRNRISRVPATLRVVFDSGIAVSLLGMVVALAVLVWTFVQLARKSVADLVPRSAGVYPHAKRAYDSIYVPPTVTPHTTTEADIPVQLLIPGITLPLSHLPLLISALFFSQAIHETGHALAAALDGVPLQSLGASLTLLLPAAFVAFPTHAIATSGPRIRARIAAAGPLFSALLFLVLLLPLERPFFLLGYSDISADGLLVASVTPGSPLASHLPPGTLLTTLDDFSLANAQENAWNDYLTTQRSPVSKEPAWCLDTEWFLSGKLRRGPICFLLMAYCTQIARMVAVQPHRLDLAPKHA</sequence>
<dbReference type="Proteomes" id="UP000759537">
    <property type="component" value="Unassembled WGS sequence"/>
</dbReference>
<organism evidence="9 10">
    <name type="scientific">Russula ochroleuca</name>
    <dbReference type="NCBI Taxonomy" id="152965"/>
    <lineage>
        <taxon>Eukaryota</taxon>
        <taxon>Fungi</taxon>
        <taxon>Dikarya</taxon>
        <taxon>Basidiomycota</taxon>
        <taxon>Agaricomycotina</taxon>
        <taxon>Agaricomycetes</taxon>
        <taxon>Russulales</taxon>
        <taxon>Russulaceae</taxon>
        <taxon>Russula</taxon>
    </lineage>
</organism>
<dbReference type="Pfam" id="PF02163">
    <property type="entry name" value="Peptidase_M50"/>
    <property type="match status" value="1"/>
</dbReference>
<protein>
    <recommendedName>
        <fullName evidence="5">Endopeptidase S2P</fullName>
    </recommendedName>
</protein>
<dbReference type="AlphaFoldDB" id="A0A9P5TB76"/>
<keyword evidence="3 6" id="KW-1133">Transmembrane helix</keyword>
<feature type="transmembrane region" description="Helical" evidence="6">
    <location>
        <begin position="235"/>
        <end position="254"/>
    </location>
</feature>
<keyword evidence="2 6" id="KW-0812">Transmembrane</keyword>
<dbReference type="GO" id="GO:0016020">
    <property type="term" value="C:membrane"/>
    <property type="evidence" value="ECO:0007669"/>
    <property type="project" value="InterPro"/>
</dbReference>
<feature type="transmembrane region" description="Helical" evidence="6">
    <location>
        <begin position="160"/>
        <end position="181"/>
    </location>
</feature>
<dbReference type="InterPro" id="IPR008915">
    <property type="entry name" value="Peptidase_M50"/>
</dbReference>
<dbReference type="GO" id="GO:0004222">
    <property type="term" value="F:metalloendopeptidase activity"/>
    <property type="evidence" value="ECO:0007669"/>
    <property type="project" value="InterPro"/>
</dbReference>
<evidence type="ECO:0000256" key="6">
    <source>
        <dbReference type="SAM" id="Phobius"/>
    </source>
</evidence>
<dbReference type="PANTHER" id="PTHR13325:SF3">
    <property type="entry name" value="MEMBRANE-BOUND TRANSCRIPTION FACTOR SITE-2 PROTEASE"/>
    <property type="match status" value="1"/>
</dbReference>
<dbReference type="OrthoDB" id="7694678at2759"/>
<reference evidence="9" key="2">
    <citation type="journal article" date="2020" name="Nat. Commun.">
        <title>Large-scale genome sequencing of mycorrhizal fungi provides insights into the early evolution of symbiotic traits.</title>
        <authorList>
            <person name="Miyauchi S."/>
            <person name="Kiss E."/>
            <person name="Kuo A."/>
            <person name="Drula E."/>
            <person name="Kohler A."/>
            <person name="Sanchez-Garcia M."/>
            <person name="Morin E."/>
            <person name="Andreopoulos B."/>
            <person name="Barry K.W."/>
            <person name="Bonito G."/>
            <person name="Buee M."/>
            <person name="Carver A."/>
            <person name="Chen C."/>
            <person name="Cichocki N."/>
            <person name="Clum A."/>
            <person name="Culley D."/>
            <person name="Crous P.W."/>
            <person name="Fauchery L."/>
            <person name="Girlanda M."/>
            <person name="Hayes R.D."/>
            <person name="Keri Z."/>
            <person name="LaButti K."/>
            <person name="Lipzen A."/>
            <person name="Lombard V."/>
            <person name="Magnuson J."/>
            <person name="Maillard F."/>
            <person name="Murat C."/>
            <person name="Nolan M."/>
            <person name="Ohm R.A."/>
            <person name="Pangilinan J."/>
            <person name="Pereira M.F."/>
            <person name="Perotto S."/>
            <person name="Peter M."/>
            <person name="Pfister S."/>
            <person name="Riley R."/>
            <person name="Sitrit Y."/>
            <person name="Stielow J.B."/>
            <person name="Szollosi G."/>
            <person name="Zifcakova L."/>
            <person name="Stursova M."/>
            <person name="Spatafora J.W."/>
            <person name="Tedersoo L."/>
            <person name="Vaario L.M."/>
            <person name="Yamada A."/>
            <person name="Yan M."/>
            <person name="Wang P."/>
            <person name="Xu J."/>
            <person name="Bruns T."/>
            <person name="Baldrian P."/>
            <person name="Vilgalys R."/>
            <person name="Dunand C."/>
            <person name="Henrissat B."/>
            <person name="Grigoriev I.V."/>
            <person name="Hibbett D."/>
            <person name="Nagy L.G."/>
            <person name="Martin F.M."/>
        </authorList>
    </citation>
    <scope>NUCLEOTIDE SEQUENCE</scope>
    <source>
        <strain evidence="9">Prilba</strain>
    </source>
</reference>
<keyword evidence="10" id="KW-1185">Reference proteome</keyword>
<dbReference type="InterPro" id="IPR001193">
    <property type="entry name" value="MBTPS2"/>
</dbReference>
<accession>A0A9P5TB76</accession>
<dbReference type="GO" id="GO:0005737">
    <property type="term" value="C:cytoplasm"/>
    <property type="evidence" value="ECO:0007669"/>
    <property type="project" value="TreeGrafter"/>
</dbReference>
<evidence type="ECO:0000256" key="3">
    <source>
        <dbReference type="ARBA" id="ARBA00022989"/>
    </source>
</evidence>
<evidence type="ECO:0000256" key="5">
    <source>
        <dbReference type="ARBA" id="ARBA00032658"/>
    </source>
</evidence>
<evidence type="ECO:0000313" key="9">
    <source>
        <dbReference type="EMBL" id="KAF8483438.1"/>
    </source>
</evidence>
<proteinExistence type="predicted"/>
<dbReference type="GO" id="GO:1905897">
    <property type="term" value="P:regulation of response to endoplasmic reticulum stress"/>
    <property type="evidence" value="ECO:0007669"/>
    <property type="project" value="TreeGrafter"/>
</dbReference>
<feature type="domain" description="Peptidase M50" evidence="8">
    <location>
        <begin position="176"/>
        <end position="254"/>
    </location>
</feature>
<evidence type="ECO:0000256" key="1">
    <source>
        <dbReference type="ARBA" id="ARBA00004127"/>
    </source>
</evidence>
<dbReference type="EMBL" id="WHVB01000004">
    <property type="protein sequence ID" value="KAF8483438.1"/>
    <property type="molecule type" value="Genomic_DNA"/>
</dbReference>